<evidence type="ECO:0000256" key="3">
    <source>
        <dbReference type="ARBA" id="ARBA00023085"/>
    </source>
</evidence>
<gene>
    <name evidence="8" type="ORF">GCM10010946_11750</name>
</gene>
<feature type="domain" description="Pectinesterase catalytic" evidence="7">
    <location>
        <begin position="668"/>
        <end position="786"/>
    </location>
</feature>
<keyword evidence="3" id="KW-0063">Aspartyl esterase</keyword>
<keyword evidence="9" id="KW-1185">Reference proteome</keyword>
<dbReference type="Pfam" id="PF00295">
    <property type="entry name" value="Glyco_hydro_28"/>
    <property type="match status" value="1"/>
</dbReference>
<dbReference type="EMBL" id="BMYU01000002">
    <property type="protein sequence ID" value="GGX35854.1"/>
    <property type="molecule type" value="Genomic_DNA"/>
</dbReference>
<dbReference type="PROSITE" id="PS00503">
    <property type="entry name" value="PECTINESTERASE_2"/>
    <property type="match status" value="1"/>
</dbReference>
<comment type="caution">
    <text evidence="8">The sequence shown here is derived from an EMBL/GenBank/DDBJ whole genome shotgun (WGS) entry which is preliminary data.</text>
</comment>
<sequence length="918" mass="99798">MNGSLCGSLLVATALGVCTLPASAQDSRQIKEPVAPPICTLVAAELNDAQISLQQAAAPDTGRLQAAIDKCASGQAVRLVASAKNTAFLSGALRLKPGVSLLIDGGVTLYGSRLPADFDRGAGSCGSNDEKGRGCFPLILMEKSAHAGIYGDGVIDGQGGQKMLGASESWWELARRAQREDKHQNVPRMIEIQQSEDIALHRIWLKNSANFHVTMTRTDGLTAWGIHIDTPADARNTDGFDPVSSRNITLTRSYIRTGDDNVAIKAGNQGLTENISITDNHFYSGHGMSIGSETNGGVRNILVRNLSIDGATSGLRIKSDVSRGGLVDQVRYEQICIRNSKAPLDFDSFYGKRAQGSSIPQYQNISLDKVFVLTPGKLIFRGFDAAHAMQLKAKTLRLHSGSTVTSQFAILDADDSDLSPKVTLQPASETISTDACTDAFAAYPDRDAIKRRPQLTAVQAEHYAMEKVLGYAGLPGKEASDPWNPLATPVPAADKVNADYVVSQSRKADGVRVFSRLQDAFNRVIADTQQIPQARQRMYIRIEPGVYEGLAYLPETAVPVTVTGSGIDTTRLRSAPEAAMTGEQFAALYDSTFQNAPAAVMAMYDSIRRRPVIGTFGTPVLWVKSHGFQMRDITVENSYNRDGAAYQPGCKGAGCEGDGIYAKMNMVHHQALALMMDGTDKAQFEQVHLLGLQDTLYMRAGPDGKTARHFFYRSLIEGDVDFIFGDATAYFLESEIRSVGTRTGSYAVAPSTNLMSAYGFVFNRSRFTSDHSLNARAGRFHLARQWFHNQRCTPYDRVPIAGYRCVIGSVNQFNNPEGSITRATLETVGKMVVMNSEIGPHIHPLTPWSDWNKRGTLPYRPAQTSIAGYFSNLRAAGIDPVRDLGYREPLPEGVILGEFQNTAGDLQARSATENKEKP</sequence>
<dbReference type="InterPro" id="IPR033131">
    <property type="entry name" value="Pectinesterase_Asp_AS"/>
</dbReference>
<dbReference type="InterPro" id="IPR006626">
    <property type="entry name" value="PbH1"/>
</dbReference>
<organism evidence="8 9">
    <name type="scientific">Undibacterium squillarum</name>
    <dbReference type="NCBI Taxonomy" id="1131567"/>
    <lineage>
        <taxon>Bacteria</taxon>
        <taxon>Pseudomonadati</taxon>
        <taxon>Pseudomonadota</taxon>
        <taxon>Betaproteobacteria</taxon>
        <taxon>Burkholderiales</taxon>
        <taxon>Oxalobacteraceae</taxon>
        <taxon>Undibacterium</taxon>
    </lineage>
</organism>
<evidence type="ECO:0000313" key="9">
    <source>
        <dbReference type="Proteomes" id="UP000653343"/>
    </source>
</evidence>
<keyword evidence="2" id="KW-0378">Hydrolase</keyword>
<dbReference type="PANTHER" id="PTHR31339:SF9">
    <property type="entry name" value="PLASMIN AND FIBRONECTIN-BINDING PROTEIN A"/>
    <property type="match status" value="1"/>
</dbReference>
<comment type="similarity">
    <text evidence="1">Belongs to the glycosyl hydrolase 28 family.</text>
</comment>
<dbReference type="InterPro" id="IPR011050">
    <property type="entry name" value="Pectin_lyase_fold/virulence"/>
</dbReference>
<dbReference type="InterPro" id="IPR000070">
    <property type="entry name" value="Pectinesterase_cat"/>
</dbReference>
<feature type="signal peptide" evidence="6">
    <location>
        <begin position="1"/>
        <end position="24"/>
    </location>
</feature>
<dbReference type="InterPro" id="IPR012334">
    <property type="entry name" value="Pectin_lyas_fold"/>
</dbReference>
<dbReference type="Proteomes" id="UP000653343">
    <property type="component" value="Unassembled WGS sequence"/>
</dbReference>
<keyword evidence="6" id="KW-0732">Signal</keyword>
<dbReference type="InterPro" id="IPR000743">
    <property type="entry name" value="Glyco_hydro_28"/>
</dbReference>
<dbReference type="InterPro" id="IPR051801">
    <property type="entry name" value="GH28_Enzymes"/>
</dbReference>
<dbReference type="RefSeq" id="WP_189356117.1">
    <property type="nucleotide sequence ID" value="NZ_BMYU01000002.1"/>
</dbReference>
<evidence type="ECO:0000256" key="1">
    <source>
        <dbReference type="ARBA" id="ARBA00008834"/>
    </source>
</evidence>
<name>A0ABQ2XV56_9BURK</name>
<feature type="active site" evidence="5">
    <location>
        <position position="721"/>
    </location>
</feature>
<reference evidence="9" key="1">
    <citation type="journal article" date="2019" name="Int. J. Syst. Evol. Microbiol.">
        <title>The Global Catalogue of Microorganisms (GCM) 10K type strain sequencing project: providing services to taxonomists for standard genome sequencing and annotation.</title>
        <authorList>
            <consortium name="The Broad Institute Genomics Platform"/>
            <consortium name="The Broad Institute Genome Sequencing Center for Infectious Disease"/>
            <person name="Wu L."/>
            <person name="Ma J."/>
        </authorList>
    </citation>
    <scope>NUCLEOTIDE SEQUENCE [LARGE SCALE GENOMIC DNA]</scope>
    <source>
        <strain evidence="9">KCTC 23917</strain>
    </source>
</reference>
<proteinExistence type="inferred from homology"/>
<evidence type="ECO:0000256" key="4">
    <source>
        <dbReference type="ARBA" id="ARBA00023295"/>
    </source>
</evidence>
<evidence type="ECO:0000259" key="7">
    <source>
        <dbReference type="Pfam" id="PF01095"/>
    </source>
</evidence>
<feature type="chain" id="PRO_5046062497" description="Pectinesterase catalytic domain-containing protein" evidence="6">
    <location>
        <begin position="25"/>
        <end position="918"/>
    </location>
</feature>
<dbReference type="PANTHER" id="PTHR31339">
    <property type="entry name" value="PECTIN LYASE-RELATED"/>
    <property type="match status" value="1"/>
</dbReference>
<dbReference type="Gene3D" id="2.160.20.10">
    <property type="entry name" value="Single-stranded right-handed beta-helix, Pectin lyase-like"/>
    <property type="match status" value="2"/>
</dbReference>
<accession>A0ABQ2XV56</accession>
<evidence type="ECO:0000256" key="5">
    <source>
        <dbReference type="PROSITE-ProRule" id="PRU10040"/>
    </source>
</evidence>
<evidence type="ECO:0000313" key="8">
    <source>
        <dbReference type="EMBL" id="GGX35854.1"/>
    </source>
</evidence>
<protein>
    <recommendedName>
        <fullName evidence="7">Pectinesterase catalytic domain-containing protein</fullName>
    </recommendedName>
</protein>
<dbReference type="Pfam" id="PF01095">
    <property type="entry name" value="Pectinesterase"/>
    <property type="match status" value="1"/>
</dbReference>
<dbReference type="SMART" id="SM00710">
    <property type="entry name" value="PbH1"/>
    <property type="match status" value="4"/>
</dbReference>
<evidence type="ECO:0000256" key="6">
    <source>
        <dbReference type="SAM" id="SignalP"/>
    </source>
</evidence>
<evidence type="ECO:0000256" key="2">
    <source>
        <dbReference type="ARBA" id="ARBA00022801"/>
    </source>
</evidence>
<dbReference type="SUPFAM" id="SSF51126">
    <property type="entry name" value="Pectin lyase-like"/>
    <property type="match status" value="2"/>
</dbReference>
<keyword evidence="4" id="KW-0326">Glycosidase</keyword>
<dbReference type="PROSITE" id="PS00502">
    <property type="entry name" value="POLYGALACTURONASE"/>
    <property type="match status" value="1"/>
</dbReference>